<dbReference type="PANTHER" id="PTHR38657:SF1">
    <property type="entry name" value="SLR1343 PROTEIN"/>
    <property type="match status" value="1"/>
</dbReference>
<dbReference type="STRING" id="1457250.GCA_000755225_02034"/>
<evidence type="ECO:0000313" key="2">
    <source>
        <dbReference type="EMBL" id="QCC52598.1"/>
    </source>
</evidence>
<gene>
    <name evidence="2" type="ORF">DV733_15780</name>
</gene>
<dbReference type="Proteomes" id="UP000296706">
    <property type="component" value="Chromosome"/>
</dbReference>
<dbReference type="OrthoDB" id="371734at2157"/>
<dbReference type="RefSeq" id="WP_049992926.1">
    <property type="nucleotide sequence ID" value="NZ_CP031310.1"/>
</dbReference>
<dbReference type="InterPro" id="IPR007357">
    <property type="entry name" value="PhrB-like"/>
</dbReference>
<dbReference type="GeneID" id="39849350"/>
<keyword evidence="2" id="KW-0456">Lyase</keyword>
<protein>
    <submittedName>
        <fullName evidence="2">Cryptochrome/photolyase family protein</fullName>
    </submittedName>
</protein>
<dbReference type="KEGG" id="hsn:DV733_15780"/>
<keyword evidence="3" id="KW-1185">Reference proteome</keyword>
<dbReference type="InterPro" id="IPR036134">
    <property type="entry name" value="Crypto/Photolyase_FAD-like_sf"/>
</dbReference>
<dbReference type="AlphaFoldDB" id="A0A4D6HH92"/>
<accession>A0A4D6HH92</accession>
<feature type="region of interest" description="Disordered" evidence="1">
    <location>
        <begin position="159"/>
        <end position="193"/>
    </location>
</feature>
<dbReference type="Gene3D" id="1.10.579.10">
    <property type="entry name" value="DNA Cyclobutane Dipyrimidine Photolyase, subunit A, domain 3"/>
    <property type="match status" value="1"/>
</dbReference>
<reference evidence="2 3" key="1">
    <citation type="journal article" date="2019" name="Nat. Commun.">
        <title>A new type of DNA phosphorothioation-based antiviral system in archaea.</title>
        <authorList>
            <person name="Xiong L."/>
            <person name="Liu S."/>
            <person name="Chen S."/>
            <person name="Xiao Y."/>
            <person name="Zhu B."/>
            <person name="Gao Y."/>
            <person name="Zhang Y."/>
            <person name="Chen B."/>
            <person name="Luo J."/>
            <person name="Deng Z."/>
            <person name="Chen X."/>
            <person name="Wang L."/>
            <person name="Chen S."/>
        </authorList>
    </citation>
    <scope>NUCLEOTIDE SEQUENCE [LARGE SCALE GENOMIC DNA]</scope>
    <source>
        <strain evidence="2 3">CBA1105</strain>
    </source>
</reference>
<dbReference type="SUPFAM" id="SSF48173">
    <property type="entry name" value="Cryptochrome/photolyase FAD-binding domain"/>
    <property type="match status" value="1"/>
</dbReference>
<dbReference type="Gene3D" id="3.40.50.620">
    <property type="entry name" value="HUPs"/>
    <property type="match status" value="1"/>
</dbReference>
<sequence length="509" mass="58830">MTVLVLGDQLTATRGPLSRRPDDRVLMIEATEFARRHPYHPHKLTLVFSAMRHFRDDLRARGRSVDYRQVETFADGIDAHLREHPGDELVVMRPPSYRGGNRLRDLVDEHDGSLDVVQNDLFLCSSESFDEWAGDRSSYRHEDFYRFVRRETGYLMEGGDPVGGQWNYDDQNRETPPDGYEPPEPPAFEPDETTREVVEWVTETFAGEYDEPPYGGDWADPEPFRWPVTQEQARAVLDHFVTERLDDFGPYQDAMRTDSWAMHHSLLSAALNLGVIHPRRILDRVTNAAEERDVPLNSVEGFVRQVLGWREFMRHVYRREMPDLASANQLDQTEPLPELFWTGETDMACLSDVVDGVRERGYSHHIERLMILSNFATLLGVEPQALNRWFHAAYVDAYHWVTTPNVVGMGTFGSAVLSTKPYVSSANYVDTMSDYCNDCHFYKTKATGERACPFNSLYWDFLDRNADKLRNNHRMNLVYSHLDDKDEAEIETIRDRAASLRERARRGDL</sequence>
<name>A0A4D6HH92_9EURY</name>
<feature type="compositionally biased region" description="Pro residues" evidence="1">
    <location>
        <begin position="179"/>
        <end position="188"/>
    </location>
</feature>
<dbReference type="InterPro" id="IPR014729">
    <property type="entry name" value="Rossmann-like_a/b/a_fold"/>
</dbReference>
<evidence type="ECO:0000313" key="3">
    <source>
        <dbReference type="Proteomes" id="UP000296706"/>
    </source>
</evidence>
<dbReference type="GO" id="GO:0016829">
    <property type="term" value="F:lyase activity"/>
    <property type="evidence" value="ECO:0007669"/>
    <property type="project" value="UniProtKB-KW"/>
</dbReference>
<dbReference type="PANTHER" id="PTHR38657">
    <property type="entry name" value="SLR1343 PROTEIN"/>
    <property type="match status" value="1"/>
</dbReference>
<proteinExistence type="predicted"/>
<evidence type="ECO:0000256" key="1">
    <source>
        <dbReference type="SAM" id="MobiDB-lite"/>
    </source>
</evidence>
<dbReference type="InterPro" id="IPR052551">
    <property type="entry name" value="UV-DNA_repair_photolyase"/>
</dbReference>
<dbReference type="Pfam" id="PF04244">
    <property type="entry name" value="DPRP"/>
    <property type="match status" value="1"/>
</dbReference>
<dbReference type="Gene3D" id="1.10.10.1710">
    <property type="entry name" value="Deoxyribodipyrimidine photolyase-related"/>
    <property type="match status" value="1"/>
</dbReference>
<dbReference type="EMBL" id="CP031310">
    <property type="protein sequence ID" value="QCC52598.1"/>
    <property type="molecule type" value="Genomic_DNA"/>
</dbReference>
<organism evidence="2 3">
    <name type="scientific">Halapricum salinum</name>
    <dbReference type="NCBI Taxonomy" id="1457250"/>
    <lineage>
        <taxon>Archaea</taxon>
        <taxon>Methanobacteriati</taxon>
        <taxon>Methanobacteriota</taxon>
        <taxon>Stenosarchaea group</taxon>
        <taxon>Halobacteria</taxon>
        <taxon>Halobacteriales</taxon>
        <taxon>Haloarculaceae</taxon>
        <taxon>Halapricum</taxon>
    </lineage>
</organism>
<dbReference type="Gene3D" id="1.25.40.80">
    <property type="match status" value="1"/>
</dbReference>